<feature type="domain" description="MYND-type" evidence="5">
    <location>
        <begin position="515"/>
        <end position="556"/>
    </location>
</feature>
<sequence length="564" mass="64167">MPCVRIFSGDSRPEAFFALRPRQMPAAILQHHMEAWSADQRIMAWQSLRDCITGMSLGKTADDAAWEVLLDAGLAYAIKYVLSHSFFCGFSEEELVACNSNSPQDVEEYIADVLPYVALVICNLRDYLEFSLTYCSKEENNPRVRRKRLKSAEVVLRELPRMWQNLWQIRTPFLDSQPPGIGVDFPSMKASPRMIHHGLSEVSAIMSAFHDKYPKILTAPTSTKMPHVVFTIWVYCYHKIDRTRVAENAYVALVVYQAAHYDVQYRHDEFVNEFIVGLTNPKQIARAALRDLRARGDSAHLIISTIFALLSLFRPLVQSEVYPMTLPYQRRLLHSCLSACQSVLCMGEDSTFSSCESFMDTAFSMLQMAFKSPGNYPGLFPERRIHAVIALASTFLLEAIDSWATKFVAEVRGVAQIFCDQLRRHAAAHDPASPSDPQIDLLRRASRAHWKHVMDGLRARRVHRGDGDTRWRPLHQTWVLLGRALEVDAYGTAPVEHEEVRATFPLLTRCTWRECLCSVHEPLHKLQACRGCSLAAYCNDHCQRKDWTDGGHSKDCAKRPSKGF</sequence>
<keyword evidence="1" id="KW-0479">Metal-binding</keyword>
<proteinExistence type="predicted"/>
<dbReference type="Proteomes" id="UP000703269">
    <property type="component" value="Unassembled WGS sequence"/>
</dbReference>
<organism evidence="6 7">
    <name type="scientific">Phanerochaete sordida</name>
    <dbReference type="NCBI Taxonomy" id="48140"/>
    <lineage>
        <taxon>Eukaryota</taxon>
        <taxon>Fungi</taxon>
        <taxon>Dikarya</taxon>
        <taxon>Basidiomycota</taxon>
        <taxon>Agaricomycotina</taxon>
        <taxon>Agaricomycetes</taxon>
        <taxon>Polyporales</taxon>
        <taxon>Phanerochaetaceae</taxon>
        <taxon>Phanerochaete</taxon>
    </lineage>
</organism>
<dbReference type="GO" id="GO:0008270">
    <property type="term" value="F:zinc ion binding"/>
    <property type="evidence" value="ECO:0007669"/>
    <property type="project" value="UniProtKB-KW"/>
</dbReference>
<comment type="caution">
    <text evidence="6">The sequence shown here is derived from an EMBL/GenBank/DDBJ whole genome shotgun (WGS) entry which is preliminary data.</text>
</comment>
<name>A0A9P3LFY8_9APHY</name>
<accession>A0A9P3LFY8</accession>
<dbReference type="PROSITE" id="PS50865">
    <property type="entry name" value="ZF_MYND_2"/>
    <property type="match status" value="1"/>
</dbReference>
<evidence type="ECO:0000256" key="3">
    <source>
        <dbReference type="ARBA" id="ARBA00022833"/>
    </source>
</evidence>
<keyword evidence="2 4" id="KW-0863">Zinc-finger</keyword>
<evidence type="ECO:0000313" key="6">
    <source>
        <dbReference type="EMBL" id="GJE93193.1"/>
    </source>
</evidence>
<evidence type="ECO:0000313" key="7">
    <source>
        <dbReference type="Proteomes" id="UP000703269"/>
    </source>
</evidence>
<dbReference type="Gene3D" id="6.10.140.2220">
    <property type="match status" value="1"/>
</dbReference>
<evidence type="ECO:0000256" key="1">
    <source>
        <dbReference type="ARBA" id="ARBA00022723"/>
    </source>
</evidence>
<dbReference type="EMBL" id="BPQB01000031">
    <property type="protein sequence ID" value="GJE93193.1"/>
    <property type="molecule type" value="Genomic_DNA"/>
</dbReference>
<dbReference type="InterPro" id="IPR002893">
    <property type="entry name" value="Znf_MYND"/>
</dbReference>
<keyword evidence="7" id="KW-1185">Reference proteome</keyword>
<dbReference type="SUPFAM" id="SSF144232">
    <property type="entry name" value="HIT/MYND zinc finger-like"/>
    <property type="match status" value="1"/>
</dbReference>
<protein>
    <submittedName>
        <fullName evidence="6">Zinc finger MYND domain-containing protein</fullName>
    </submittedName>
</protein>
<dbReference type="OrthoDB" id="2756551at2759"/>
<evidence type="ECO:0000256" key="4">
    <source>
        <dbReference type="PROSITE-ProRule" id="PRU00134"/>
    </source>
</evidence>
<gene>
    <name evidence="6" type="ORF">PsYK624_093520</name>
</gene>
<reference evidence="6 7" key="1">
    <citation type="submission" date="2021-08" db="EMBL/GenBank/DDBJ databases">
        <title>Draft Genome Sequence of Phanerochaete sordida strain YK-624.</title>
        <authorList>
            <person name="Mori T."/>
            <person name="Dohra H."/>
            <person name="Suzuki T."/>
            <person name="Kawagishi H."/>
            <person name="Hirai H."/>
        </authorList>
    </citation>
    <scope>NUCLEOTIDE SEQUENCE [LARGE SCALE GENOMIC DNA]</scope>
    <source>
        <strain evidence="6 7">YK-624</strain>
    </source>
</reference>
<evidence type="ECO:0000256" key="2">
    <source>
        <dbReference type="ARBA" id="ARBA00022771"/>
    </source>
</evidence>
<dbReference type="AlphaFoldDB" id="A0A9P3LFY8"/>
<keyword evidence="3" id="KW-0862">Zinc</keyword>
<evidence type="ECO:0000259" key="5">
    <source>
        <dbReference type="PROSITE" id="PS50865"/>
    </source>
</evidence>